<dbReference type="GO" id="GO:0010181">
    <property type="term" value="F:FMN binding"/>
    <property type="evidence" value="ECO:0007669"/>
    <property type="project" value="TreeGrafter"/>
</dbReference>
<dbReference type="InterPro" id="IPR036551">
    <property type="entry name" value="Flavin_trans-like"/>
</dbReference>
<evidence type="ECO:0000313" key="4">
    <source>
        <dbReference type="EMBL" id="KAE8253989.1"/>
    </source>
</evidence>
<gene>
    <name evidence="4" type="ORF">A4X13_0g3585</name>
</gene>
<dbReference type="Proteomes" id="UP000077521">
    <property type="component" value="Unassembled WGS sequence"/>
</dbReference>
<dbReference type="GO" id="GO:0004633">
    <property type="term" value="F:phosphopantothenoylcysteine decarboxylase activity"/>
    <property type="evidence" value="ECO:0007669"/>
    <property type="project" value="TreeGrafter"/>
</dbReference>
<protein>
    <recommendedName>
        <fullName evidence="3">Flavoprotein domain-containing protein</fullName>
    </recommendedName>
</protein>
<keyword evidence="5" id="KW-1185">Reference proteome</keyword>
<evidence type="ECO:0000259" key="3">
    <source>
        <dbReference type="Pfam" id="PF02441"/>
    </source>
</evidence>
<accession>A0A177TGX4</accession>
<dbReference type="Gene3D" id="3.40.50.1950">
    <property type="entry name" value="Flavin prenyltransferase-like"/>
    <property type="match status" value="1"/>
</dbReference>
<dbReference type="Pfam" id="PF02441">
    <property type="entry name" value="Flavoprotein"/>
    <property type="match status" value="1"/>
</dbReference>
<dbReference type="InterPro" id="IPR003382">
    <property type="entry name" value="Flavoprotein"/>
</dbReference>
<name>A0A177TGX4_9BASI</name>
<dbReference type="PANTHER" id="PTHR14359:SF6">
    <property type="entry name" value="PHOSPHOPANTOTHENOYLCYSTEINE DECARBOXYLASE"/>
    <property type="match status" value="1"/>
</dbReference>
<keyword evidence="1" id="KW-0173">Coenzyme A biosynthesis</keyword>
<dbReference type="AlphaFoldDB" id="A0A177TGX4"/>
<reference evidence="4" key="1">
    <citation type="submission" date="2016-04" db="EMBL/GenBank/DDBJ databases">
        <authorList>
            <person name="Nguyen H.D."/>
            <person name="Samba Siva P."/>
            <person name="Cullis J."/>
            <person name="Levesque C.A."/>
            <person name="Hambleton S."/>
        </authorList>
    </citation>
    <scope>NUCLEOTIDE SEQUENCE</scope>
    <source>
        <strain evidence="4">DAOMC 236416</strain>
    </source>
</reference>
<dbReference type="SUPFAM" id="SSF52507">
    <property type="entry name" value="Homo-oligomeric flavin-containing Cys decarboxylases, HFCD"/>
    <property type="match status" value="1"/>
</dbReference>
<dbReference type="PANTHER" id="PTHR14359">
    <property type="entry name" value="HOMO-OLIGOMERIC FLAVIN CONTAINING CYS DECARBOXYLASE FAMILY"/>
    <property type="match status" value="1"/>
</dbReference>
<dbReference type="EMBL" id="LWDF02000207">
    <property type="protein sequence ID" value="KAE8253989.1"/>
    <property type="molecule type" value="Genomic_DNA"/>
</dbReference>
<comment type="similarity">
    <text evidence="2">Belongs to the HFCD (homooligomeric flavin containing Cys decarboxylase) superfamily.</text>
</comment>
<sequence length="281" mass="30852">MSGLNFPSQLPTSLRSPYGGLSNPPTAERPLHVVLACSGSVASVKIPLIVEKLLSYQNVMIHVIPTDHALHFWHPDELKDKISPFVQDVYGHICESINEPAGRPYSVNELAQENKAGRSTAFSEGDSSGYSSGLTGRRSSGGFKIWRDVDEWSSWKKVGDPVLHIELRRWADVVLLAPCDANTLAKLANGICDNLLTSFFRALSPSTPTFIFPAMNTLMYEHPLTGQHLEILQSTLGYEVHGPIPKQLACGDIGQGAMFEWSDIAKLVVTRFGLVARARNQ</sequence>
<organism evidence="4 5">
    <name type="scientific">Tilletia indica</name>
    <dbReference type="NCBI Taxonomy" id="43049"/>
    <lineage>
        <taxon>Eukaryota</taxon>
        <taxon>Fungi</taxon>
        <taxon>Dikarya</taxon>
        <taxon>Basidiomycota</taxon>
        <taxon>Ustilaginomycotina</taxon>
        <taxon>Exobasidiomycetes</taxon>
        <taxon>Tilletiales</taxon>
        <taxon>Tilletiaceae</taxon>
        <taxon>Tilletia</taxon>
    </lineage>
</organism>
<evidence type="ECO:0000256" key="2">
    <source>
        <dbReference type="ARBA" id="ARBA00038350"/>
    </source>
</evidence>
<feature type="domain" description="Flavoprotein" evidence="3">
    <location>
        <begin position="32"/>
        <end position="269"/>
    </location>
</feature>
<comment type="caution">
    <text evidence="4">The sequence shown here is derived from an EMBL/GenBank/DDBJ whole genome shotgun (WGS) entry which is preliminary data.</text>
</comment>
<evidence type="ECO:0000256" key="1">
    <source>
        <dbReference type="ARBA" id="ARBA00022993"/>
    </source>
</evidence>
<dbReference type="GO" id="GO:0071513">
    <property type="term" value="C:phosphopantothenoylcysteine decarboxylase complex"/>
    <property type="evidence" value="ECO:0007669"/>
    <property type="project" value="TreeGrafter"/>
</dbReference>
<reference evidence="4" key="2">
    <citation type="journal article" date="2019" name="IMA Fungus">
        <title>Genome sequencing and comparison of five Tilletia species to identify candidate genes for the detection of regulated species infecting wheat.</title>
        <authorList>
            <person name="Nguyen H.D.T."/>
            <person name="Sultana T."/>
            <person name="Kesanakurti P."/>
            <person name="Hambleton S."/>
        </authorList>
    </citation>
    <scope>NUCLEOTIDE SEQUENCE</scope>
    <source>
        <strain evidence="4">DAOMC 236416</strain>
    </source>
</reference>
<evidence type="ECO:0000313" key="5">
    <source>
        <dbReference type="Proteomes" id="UP000077521"/>
    </source>
</evidence>
<dbReference type="GO" id="GO:0015937">
    <property type="term" value="P:coenzyme A biosynthetic process"/>
    <property type="evidence" value="ECO:0007669"/>
    <property type="project" value="UniProtKB-KW"/>
</dbReference>
<proteinExistence type="inferred from homology"/>